<keyword evidence="3 6" id="KW-0812">Transmembrane</keyword>
<dbReference type="GeneID" id="8778881"/>
<dbReference type="HOGENOM" id="CLU_136000_1_1_2"/>
<comment type="subcellular location">
    <subcellularLocation>
        <location evidence="1">Cell membrane</location>
        <topology evidence="1">Multi-pass membrane protein</topology>
    </subcellularLocation>
</comment>
<dbReference type="eggNOG" id="arCOG04924">
    <property type="taxonomic scope" value="Archaea"/>
</dbReference>
<evidence type="ECO:0000313" key="7">
    <source>
        <dbReference type="EMBL" id="ADC65516.1"/>
    </source>
</evidence>
<protein>
    <recommendedName>
        <fullName evidence="9">Phosphate-starvation-inducible E-like protein</fullName>
    </recommendedName>
</protein>
<dbReference type="OrthoDB" id="383107at2157"/>
<feature type="transmembrane region" description="Helical" evidence="6">
    <location>
        <begin position="83"/>
        <end position="102"/>
    </location>
</feature>
<evidence type="ECO:0000256" key="2">
    <source>
        <dbReference type="ARBA" id="ARBA00022475"/>
    </source>
</evidence>
<keyword evidence="2" id="KW-1003">Cell membrane</keyword>
<feature type="transmembrane region" description="Helical" evidence="6">
    <location>
        <begin position="108"/>
        <end position="131"/>
    </location>
</feature>
<dbReference type="AlphaFoldDB" id="D3RYF3"/>
<organism evidence="7 8">
    <name type="scientific">Ferroglobus placidus (strain DSM 10642 / AEDII12DO)</name>
    <dbReference type="NCBI Taxonomy" id="589924"/>
    <lineage>
        <taxon>Archaea</taxon>
        <taxon>Methanobacteriati</taxon>
        <taxon>Methanobacteriota</taxon>
        <taxon>Archaeoglobi</taxon>
        <taxon>Archaeoglobales</taxon>
        <taxon>Archaeoglobaceae</taxon>
        <taxon>Ferroglobus</taxon>
    </lineage>
</organism>
<sequence length="136" mass="16012">MRARGYKFLNALYEILVFAMAVIVLLLLIGYIYWILTQIYALIQTGSKEIFDKIVIEILTFLVLIELVRIFTEYLEFRRVRLYLMAELAAIFILREMFIILYAKEFDWLSLIAFSVLILSVTAARTLAILYSPQKR</sequence>
<dbReference type="EMBL" id="CP001899">
    <property type="protein sequence ID" value="ADC65516.1"/>
    <property type="molecule type" value="Genomic_DNA"/>
</dbReference>
<evidence type="ECO:0000256" key="5">
    <source>
        <dbReference type="ARBA" id="ARBA00023136"/>
    </source>
</evidence>
<accession>D3RYF3</accession>
<evidence type="ECO:0008006" key="9">
    <source>
        <dbReference type="Google" id="ProtNLM"/>
    </source>
</evidence>
<dbReference type="Proteomes" id="UP000002613">
    <property type="component" value="Chromosome"/>
</dbReference>
<proteinExistence type="predicted"/>
<gene>
    <name evidence="7" type="ordered locus">Ferp_1365</name>
</gene>
<evidence type="ECO:0000256" key="3">
    <source>
        <dbReference type="ARBA" id="ARBA00022692"/>
    </source>
</evidence>
<dbReference type="GO" id="GO:0005886">
    <property type="term" value="C:plasma membrane"/>
    <property type="evidence" value="ECO:0007669"/>
    <property type="project" value="UniProtKB-SubCell"/>
</dbReference>
<reference evidence="7 8" key="2">
    <citation type="journal article" date="2011" name="Stand. Genomic Sci.">
        <title>Complete genome sequence of Ferroglobus placidus AEDII12DO.</title>
        <authorList>
            <person name="Anderson I."/>
            <person name="Risso C."/>
            <person name="Holmes D."/>
            <person name="Lucas S."/>
            <person name="Copeland A."/>
            <person name="Lapidus A."/>
            <person name="Cheng J.F."/>
            <person name="Bruce D."/>
            <person name="Goodwin L."/>
            <person name="Pitluck S."/>
            <person name="Saunders E."/>
            <person name="Brettin T."/>
            <person name="Detter J.C."/>
            <person name="Han C."/>
            <person name="Tapia R."/>
            <person name="Larimer F."/>
            <person name="Land M."/>
            <person name="Hauser L."/>
            <person name="Woyke T."/>
            <person name="Lovley D."/>
            <person name="Kyrpides N."/>
            <person name="Ivanova N."/>
        </authorList>
    </citation>
    <scope>NUCLEOTIDE SEQUENCE [LARGE SCALE GENOMIC DNA]</scope>
    <source>
        <strain evidence="8">DSM 10642 / AEDII12DO</strain>
    </source>
</reference>
<keyword evidence="4 6" id="KW-1133">Transmembrane helix</keyword>
<dbReference type="PaxDb" id="589924-Ferp_1365"/>
<evidence type="ECO:0000256" key="4">
    <source>
        <dbReference type="ARBA" id="ARBA00022989"/>
    </source>
</evidence>
<evidence type="ECO:0000256" key="1">
    <source>
        <dbReference type="ARBA" id="ARBA00004651"/>
    </source>
</evidence>
<feature type="transmembrane region" description="Helical" evidence="6">
    <location>
        <begin position="12"/>
        <end position="34"/>
    </location>
</feature>
<reference evidence="8" key="1">
    <citation type="submission" date="2010-02" db="EMBL/GenBank/DDBJ databases">
        <title>Complete sequence of Ferroglobus placidus DSM 10642.</title>
        <authorList>
            <consortium name="US DOE Joint Genome Institute"/>
            <person name="Lucas S."/>
            <person name="Copeland A."/>
            <person name="Lapidus A."/>
            <person name="Cheng J.-F."/>
            <person name="Bruce D."/>
            <person name="Goodwin L."/>
            <person name="Pitluck S."/>
            <person name="Saunders E."/>
            <person name="Brettin T."/>
            <person name="Detter J.C."/>
            <person name="Han C."/>
            <person name="Tapia R."/>
            <person name="Larimer F."/>
            <person name="Land M."/>
            <person name="Hauser L."/>
            <person name="Kyrpides N."/>
            <person name="Ivanova N."/>
            <person name="Holmes D."/>
            <person name="Lovley D."/>
            <person name="Kyrpides N."/>
            <person name="Anderson I.J."/>
            <person name="Woyke T."/>
        </authorList>
    </citation>
    <scope>NUCLEOTIDE SEQUENCE [LARGE SCALE GENOMIC DNA]</scope>
    <source>
        <strain evidence="8">DSM 10642 / AEDII12DO</strain>
    </source>
</reference>
<feature type="transmembrane region" description="Helical" evidence="6">
    <location>
        <begin position="54"/>
        <end position="71"/>
    </location>
</feature>
<evidence type="ECO:0000313" key="8">
    <source>
        <dbReference type="Proteomes" id="UP000002613"/>
    </source>
</evidence>
<name>D3RYF3_FERPA</name>
<keyword evidence="5 6" id="KW-0472">Membrane</keyword>
<dbReference type="RefSeq" id="WP_012965859.1">
    <property type="nucleotide sequence ID" value="NC_013849.1"/>
</dbReference>
<dbReference type="STRING" id="589924.Ferp_1365"/>
<keyword evidence="8" id="KW-1185">Reference proteome</keyword>
<dbReference type="InterPro" id="IPR020948">
    <property type="entry name" value="P_starv_induced_PsiE-like"/>
</dbReference>
<dbReference type="KEGG" id="fpl:Ferp_1365"/>
<evidence type="ECO:0000256" key="6">
    <source>
        <dbReference type="SAM" id="Phobius"/>
    </source>
</evidence>
<dbReference type="Pfam" id="PF06146">
    <property type="entry name" value="PsiE"/>
    <property type="match status" value="1"/>
</dbReference>